<protein>
    <submittedName>
        <fullName evidence="1">Uncharacterized protein</fullName>
    </submittedName>
</protein>
<name>A0A974NDE8_9GAMM</name>
<dbReference type="EMBL" id="CP067393">
    <property type="protein sequence ID" value="QQP84720.1"/>
    <property type="molecule type" value="Genomic_DNA"/>
</dbReference>
<proteinExistence type="predicted"/>
<evidence type="ECO:0000313" key="2">
    <source>
        <dbReference type="Proteomes" id="UP000595278"/>
    </source>
</evidence>
<accession>A0A974NDE8</accession>
<dbReference type="RefSeq" id="WP_201090617.1">
    <property type="nucleotide sequence ID" value="NZ_CP067393.1"/>
</dbReference>
<dbReference type="AlphaFoldDB" id="A0A974NDE8"/>
<gene>
    <name evidence="1" type="ORF">JHT90_09905</name>
</gene>
<dbReference type="KEGG" id="eaz:JHT90_09905"/>
<sequence length="83" mass="9420">MSIYQAKHKARGRYGVLTPSNQWLADFLGSKQQAIVKAEQLNQQIQSDNQPKVVKATNSMVSNKARKFHFTLTKEGWLNTGEK</sequence>
<organism evidence="1 2">
    <name type="scientific">Entomomonas asaccharolytica</name>
    <dbReference type="NCBI Taxonomy" id="2785331"/>
    <lineage>
        <taxon>Bacteria</taxon>
        <taxon>Pseudomonadati</taxon>
        <taxon>Pseudomonadota</taxon>
        <taxon>Gammaproteobacteria</taxon>
        <taxon>Pseudomonadales</taxon>
        <taxon>Pseudomonadaceae</taxon>
        <taxon>Entomomonas</taxon>
    </lineage>
</organism>
<evidence type="ECO:0000313" key="1">
    <source>
        <dbReference type="EMBL" id="QQP84720.1"/>
    </source>
</evidence>
<reference evidence="1 2" key="1">
    <citation type="submission" date="2021-01" db="EMBL/GenBank/DDBJ databases">
        <title>Entomomonas sp. F2A isolated from a house cricket (Acheta domesticus).</title>
        <authorList>
            <person name="Spergser J."/>
            <person name="Busse H.-J."/>
        </authorList>
    </citation>
    <scope>NUCLEOTIDE SEQUENCE [LARGE SCALE GENOMIC DNA]</scope>
    <source>
        <strain evidence="1 2">F2A</strain>
    </source>
</reference>
<keyword evidence="2" id="KW-1185">Reference proteome</keyword>
<dbReference type="Proteomes" id="UP000595278">
    <property type="component" value="Chromosome"/>
</dbReference>